<reference evidence="12" key="1">
    <citation type="submission" date="2021-09" db="EMBL/GenBank/DDBJ databases">
        <title>Fulvivirga sp. isolated from coastal sediment.</title>
        <authorList>
            <person name="Yu H."/>
        </authorList>
    </citation>
    <scope>NUCLEOTIDE SEQUENCE</scope>
    <source>
        <strain evidence="12">1062</strain>
    </source>
</reference>
<evidence type="ECO:0000256" key="7">
    <source>
        <dbReference type="SAM" id="Phobius"/>
    </source>
</evidence>
<dbReference type="RefSeq" id="WP_225696791.1">
    <property type="nucleotide sequence ID" value="NZ_JAIXNE010000001.1"/>
</dbReference>
<feature type="domain" description="Phage shock protein PspC N-terminal" evidence="8">
    <location>
        <begin position="115"/>
        <end position="171"/>
    </location>
</feature>
<dbReference type="Gene3D" id="2.160.20.120">
    <property type="match status" value="1"/>
</dbReference>
<feature type="transmembrane region" description="Helical" evidence="7">
    <location>
        <begin position="312"/>
        <end position="340"/>
    </location>
</feature>
<evidence type="ECO:0000256" key="1">
    <source>
        <dbReference type="ARBA" id="ARBA00004162"/>
    </source>
</evidence>
<dbReference type="Pfam" id="PF10988">
    <property type="entry name" value="DUF2807"/>
    <property type="match status" value="1"/>
</dbReference>
<keyword evidence="4 7" id="KW-1133">Transmembrane helix</keyword>
<dbReference type="PANTHER" id="PTHR33885:SF3">
    <property type="entry name" value="PHAGE SHOCK PROTEIN C"/>
    <property type="match status" value="1"/>
</dbReference>
<keyword evidence="5 7" id="KW-0472">Membrane</keyword>
<dbReference type="AlphaFoldDB" id="A0A9X1HKI7"/>
<dbReference type="PANTHER" id="PTHR33885">
    <property type="entry name" value="PHAGE SHOCK PROTEIN C"/>
    <property type="match status" value="1"/>
</dbReference>
<feature type="transmembrane region" description="Helical" evidence="7">
    <location>
        <begin position="213"/>
        <end position="236"/>
    </location>
</feature>
<dbReference type="EMBL" id="JAIXNE010000001">
    <property type="protein sequence ID" value="MCA6073680.1"/>
    <property type="molecule type" value="Genomic_DNA"/>
</dbReference>
<feature type="region of interest" description="Disordered" evidence="6">
    <location>
        <begin position="93"/>
        <end position="114"/>
    </location>
</feature>
<feature type="domain" description="Putative auto-transporter adhesin head GIN" evidence="9">
    <location>
        <begin position="611"/>
        <end position="788"/>
    </location>
</feature>
<dbReference type="InterPro" id="IPR054319">
    <property type="entry name" value="PspC-rel_ToastRack"/>
</dbReference>
<dbReference type="GO" id="GO:0005886">
    <property type="term" value="C:plasma membrane"/>
    <property type="evidence" value="ECO:0007669"/>
    <property type="project" value="UniProtKB-SubCell"/>
</dbReference>
<evidence type="ECO:0000259" key="10">
    <source>
        <dbReference type="Pfam" id="PF22571"/>
    </source>
</evidence>
<evidence type="ECO:0000259" key="8">
    <source>
        <dbReference type="Pfam" id="PF04024"/>
    </source>
</evidence>
<keyword evidence="2" id="KW-1003">Cell membrane</keyword>
<protein>
    <submittedName>
        <fullName evidence="12">PspC domain-containing protein</fullName>
    </submittedName>
</protein>
<evidence type="ECO:0000313" key="13">
    <source>
        <dbReference type="Proteomes" id="UP001139409"/>
    </source>
</evidence>
<dbReference type="InterPro" id="IPR021255">
    <property type="entry name" value="DUF2807"/>
</dbReference>
<dbReference type="InterPro" id="IPR054321">
    <property type="entry name" value="PspC-rel_TM"/>
</dbReference>
<evidence type="ECO:0000256" key="5">
    <source>
        <dbReference type="ARBA" id="ARBA00023136"/>
    </source>
</evidence>
<evidence type="ECO:0000259" key="11">
    <source>
        <dbReference type="Pfam" id="PF22744"/>
    </source>
</evidence>
<gene>
    <name evidence="12" type="ORF">LDX50_02320</name>
</gene>
<feature type="compositionally biased region" description="Low complexity" evidence="6">
    <location>
        <begin position="96"/>
        <end position="107"/>
    </location>
</feature>
<dbReference type="Pfam" id="PF22744">
    <property type="entry name" value="Toast-rack_PspC-Cterm"/>
    <property type="match status" value="1"/>
</dbReference>
<dbReference type="Pfam" id="PF22571">
    <property type="entry name" value="LiaI-LiaF-TM_PspC"/>
    <property type="match status" value="1"/>
</dbReference>
<accession>A0A9X1HKI7</accession>
<dbReference type="Pfam" id="PF04024">
    <property type="entry name" value="PspC"/>
    <property type="match status" value="2"/>
</dbReference>
<keyword evidence="13" id="KW-1185">Reference proteome</keyword>
<feature type="transmembrane region" description="Helical" evidence="7">
    <location>
        <begin position="146"/>
        <end position="169"/>
    </location>
</feature>
<evidence type="ECO:0000313" key="12">
    <source>
        <dbReference type="EMBL" id="MCA6073680.1"/>
    </source>
</evidence>
<name>A0A9X1HKI7_9BACT</name>
<dbReference type="Proteomes" id="UP001139409">
    <property type="component" value="Unassembled WGS sequence"/>
</dbReference>
<feature type="transmembrane region" description="Helical" evidence="7">
    <location>
        <begin position="280"/>
        <end position="300"/>
    </location>
</feature>
<evidence type="ECO:0000256" key="4">
    <source>
        <dbReference type="ARBA" id="ARBA00022989"/>
    </source>
</evidence>
<sequence length="794" mass="88465">MKKNISINISGIIFHIEEDAYEQLRDYLQSINRYFSNFDDSDEIIADIESRIAEIFLAKLSEEKQVITAEDVSSLISTMGNVSDFQAMEQDEPVDSSASSSSSSSSSGTYETETRRLYRDEKGKIVGGVCSGLAYYFNIDPVWIRLLMLILVLGYGVGILVYIVLWIVVPGKYDLPEQKSYKKMYRDPENRVLGGVSSGIASYFGVDTIIIRLLFVIFTIAGGTGILAYIVLWIVLPEARTISDKVRMKGDPVTLSNIESSVKKNLNIDEKKEEDTITKILLFPFRLIATVINGIGKVLGPILMFLVDAIRVIIGIFMVFLGVVLTFSFIVSTSVVFGLLQDGRWGSEVLRINDLGIPLDVISNSFPVLTVIAVGIAVIIPSVFVILLGISVIAKKIIFNATTGWTLLALFVISSIFLSINIPAIIYQFKEEGSYEVVNEYRLGDKTAVFKINEVGLDDYDGAGLRIVGSNDSLYRITTTYRSQGSTRKLAEENARMISYGINAEDSVFTFDSNIKFDEEAIFRGQRVFTNVYVPYGARFMMDNSLRYILRNSLYSYNYNRSELNQMVWTMDEEKGLVCLTCPEPEPEPEPTMDEGDSSSEGFSIIQPVSPFRELEVSGPAVVNIMRGDEFKILINEGSDEAWNETKMDQDNVRLRLEVGETNESLAFTITVPDLESIILAGSSRAIVTDLQQNFFRIVMEDNSSLIADIDVQEVEIELEDNATAELHGSGRDLDADIQGFSELNAFEYTVNTATIRARGKSKGEILSNGRVYLDKNMTSQVDVQGNAQIITED</sequence>
<feature type="domain" description="Phage shock protein PspC N-terminal" evidence="8">
    <location>
        <begin position="182"/>
        <end position="239"/>
    </location>
</feature>
<evidence type="ECO:0000256" key="2">
    <source>
        <dbReference type="ARBA" id="ARBA00022475"/>
    </source>
</evidence>
<proteinExistence type="predicted"/>
<evidence type="ECO:0000256" key="6">
    <source>
        <dbReference type="SAM" id="MobiDB-lite"/>
    </source>
</evidence>
<comment type="subcellular location">
    <subcellularLocation>
        <location evidence="1">Cell membrane</location>
        <topology evidence="1">Single-pass membrane protein</topology>
    </subcellularLocation>
</comment>
<keyword evidence="3 7" id="KW-0812">Transmembrane</keyword>
<feature type="transmembrane region" description="Helical" evidence="7">
    <location>
        <begin position="405"/>
        <end position="427"/>
    </location>
</feature>
<organism evidence="12 13">
    <name type="scientific">Fulvivirga sedimenti</name>
    <dbReference type="NCBI Taxonomy" id="2879465"/>
    <lineage>
        <taxon>Bacteria</taxon>
        <taxon>Pseudomonadati</taxon>
        <taxon>Bacteroidota</taxon>
        <taxon>Cytophagia</taxon>
        <taxon>Cytophagales</taxon>
        <taxon>Fulvivirgaceae</taxon>
        <taxon>Fulvivirga</taxon>
    </lineage>
</organism>
<feature type="transmembrane region" description="Helical" evidence="7">
    <location>
        <begin position="368"/>
        <end position="393"/>
    </location>
</feature>
<feature type="domain" description="PspC-related ToastRack" evidence="11">
    <location>
        <begin position="465"/>
        <end position="584"/>
    </location>
</feature>
<dbReference type="InterPro" id="IPR052027">
    <property type="entry name" value="PspC"/>
</dbReference>
<feature type="domain" description="PspC-related transmembrane region" evidence="10">
    <location>
        <begin position="280"/>
        <end position="429"/>
    </location>
</feature>
<comment type="caution">
    <text evidence="12">The sequence shown here is derived from an EMBL/GenBank/DDBJ whole genome shotgun (WGS) entry which is preliminary data.</text>
</comment>
<evidence type="ECO:0000256" key="3">
    <source>
        <dbReference type="ARBA" id="ARBA00022692"/>
    </source>
</evidence>
<dbReference type="InterPro" id="IPR007168">
    <property type="entry name" value="Phageshock_PspC_N"/>
</dbReference>
<evidence type="ECO:0000259" key="9">
    <source>
        <dbReference type="Pfam" id="PF10988"/>
    </source>
</evidence>